<comment type="subcellular location">
    <subcellularLocation>
        <location evidence="2">Cell inner membrane</location>
        <topology evidence="2">Multi-pass membrane protein</topology>
    </subcellularLocation>
</comment>
<gene>
    <name evidence="18" type="ORF">CVT23_15580</name>
</gene>
<dbReference type="SMART" id="SM00388">
    <property type="entry name" value="HisKA"/>
    <property type="match status" value="1"/>
</dbReference>
<evidence type="ECO:0000256" key="5">
    <source>
        <dbReference type="ARBA" id="ARBA00022519"/>
    </source>
</evidence>
<dbReference type="Proteomes" id="UP000229498">
    <property type="component" value="Unassembled WGS sequence"/>
</dbReference>
<dbReference type="SUPFAM" id="SSF55874">
    <property type="entry name" value="ATPase domain of HSP90 chaperone/DNA topoisomerase II/histidine kinase"/>
    <property type="match status" value="1"/>
</dbReference>
<reference evidence="18 19" key="1">
    <citation type="submission" date="2017-11" db="EMBL/GenBank/DDBJ databases">
        <title>Draft genome sequence of Rhizobiales bacterium SY3-13.</title>
        <authorList>
            <person name="Sun C."/>
        </authorList>
    </citation>
    <scope>NUCLEOTIDE SEQUENCE [LARGE SCALE GENOMIC DNA]</scope>
    <source>
        <strain evidence="18 19">SY3-13</strain>
    </source>
</reference>
<protein>
    <recommendedName>
        <fullName evidence="3">histidine kinase</fullName>
        <ecNumber evidence="3">2.7.13.3</ecNumber>
    </recommendedName>
</protein>
<keyword evidence="5" id="KW-0997">Cell inner membrane</keyword>
<dbReference type="Pfam" id="PF02518">
    <property type="entry name" value="HATPase_c"/>
    <property type="match status" value="1"/>
</dbReference>
<dbReference type="Pfam" id="PF00512">
    <property type="entry name" value="HisKA"/>
    <property type="match status" value="1"/>
</dbReference>
<keyword evidence="7" id="KW-0808">Transferase</keyword>
<feature type="domain" description="HAMP" evidence="17">
    <location>
        <begin position="193"/>
        <end position="245"/>
    </location>
</feature>
<comment type="caution">
    <text evidence="18">The sequence shown here is derived from an EMBL/GenBank/DDBJ whole genome shotgun (WGS) entry which is preliminary data.</text>
</comment>
<dbReference type="GO" id="GO:0000155">
    <property type="term" value="F:phosphorelay sensor kinase activity"/>
    <property type="evidence" value="ECO:0007669"/>
    <property type="project" value="InterPro"/>
</dbReference>
<evidence type="ECO:0000256" key="9">
    <source>
        <dbReference type="ARBA" id="ARBA00022741"/>
    </source>
</evidence>
<dbReference type="InterPro" id="IPR036097">
    <property type="entry name" value="HisK_dim/P_sf"/>
</dbReference>
<dbReference type="PANTHER" id="PTHR44936:SF5">
    <property type="entry name" value="SENSOR HISTIDINE KINASE ENVZ"/>
    <property type="match status" value="1"/>
</dbReference>
<dbReference type="PANTHER" id="PTHR44936">
    <property type="entry name" value="SENSOR PROTEIN CREC"/>
    <property type="match status" value="1"/>
</dbReference>
<feature type="domain" description="Histidine kinase" evidence="16">
    <location>
        <begin position="253"/>
        <end position="449"/>
    </location>
</feature>
<evidence type="ECO:0000256" key="1">
    <source>
        <dbReference type="ARBA" id="ARBA00000085"/>
    </source>
</evidence>
<dbReference type="Gene3D" id="1.10.287.130">
    <property type="match status" value="1"/>
</dbReference>
<comment type="catalytic activity">
    <reaction evidence="1">
        <text>ATP + protein L-histidine = ADP + protein N-phospho-L-histidine.</text>
        <dbReference type="EC" id="2.7.13.3"/>
    </reaction>
</comment>
<evidence type="ECO:0000256" key="4">
    <source>
        <dbReference type="ARBA" id="ARBA00022475"/>
    </source>
</evidence>
<keyword evidence="11" id="KW-0067">ATP-binding</keyword>
<dbReference type="PRINTS" id="PR00344">
    <property type="entry name" value="BCTRLSENSOR"/>
</dbReference>
<dbReference type="EC" id="2.7.13.3" evidence="3"/>
<keyword evidence="8 15" id="KW-0812">Transmembrane</keyword>
<keyword evidence="13" id="KW-0902">Two-component regulatory system</keyword>
<dbReference type="Gene3D" id="3.30.565.10">
    <property type="entry name" value="Histidine kinase-like ATPase, C-terminal domain"/>
    <property type="match status" value="1"/>
</dbReference>
<keyword evidence="12 15" id="KW-1133">Transmembrane helix</keyword>
<dbReference type="AlphaFoldDB" id="A0A2M9FZA1"/>
<keyword evidence="9" id="KW-0547">Nucleotide-binding</keyword>
<keyword evidence="6" id="KW-0597">Phosphoprotein</keyword>
<evidence type="ECO:0000256" key="15">
    <source>
        <dbReference type="SAM" id="Phobius"/>
    </source>
</evidence>
<dbReference type="SMART" id="SM00304">
    <property type="entry name" value="HAMP"/>
    <property type="match status" value="1"/>
</dbReference>
<evidence type="ECO:0000256" key="8">
    <source>
        <dbReference type="ARBA" id="ARBA00022692"/>
    </source>
</evidence>
<accession>A0A2M9FZA1</accession>
<dbReference type="InterPro" id="IPR050980">
    <property type="entry name" value="2C_sensor_his_kinase"/>
</dbReference>
<name>A0A2M9FZA1_9PROT</name>
<keyword evidence="4" id="KW-1003">Cell membrane</keyword>
<dbReference type="InterPro" id="IPR003594">
    <property type="entry name" value="HATPase_dom"/>
</dbReference>
<dbReference type="InterPro" id="IPR004358">
    <property type="entry name" value="Sig_transdc_His_kin-like_C"/>
</dbReference>
<feature type="transmembrane region" description="Helical" evidence="15">
    <location>
        <begin position="20"/>
        <end position="43"/>
    </location>
</feature>
<proteinExistence type="predicted"/>
<dbReference type="SUPFAM" id="SSF47384">
    <property type="entry name" value="Homodimeric domain of signal transducing histidine kinase"/>
    <property type="match status" value="1"/>
</dbReference>
<evidence type="ECO:0000313" key="19">
    <source>
        <dbReference type="Proteomes" id="UP000229498"/>
    </source>
</evidence>
<dbReference type="GO" id="GO:0005524">
    <property type="term" value="F:ATP binding"/>
    <property type="evidence" value="ECO:0007669"/>
    <property type="project" value="UniProtKB-KW"/>
</dbReference>
<keyword evidence="14 15" id="KW-0472">Membrane</keyword>
<dbReference type="OrthoDB" id="9804645at2"/>
<keyword evidence="19" id="KW-1185">Reference proteome</keyword>
<dbReference type="SMART" id="SM00387">
    <property type="entry name" value="HATPase_c"/>
    <property type="match status" value="1"/>
</dbReference>
<evidence type="ECO:0000256" key="13">
    <source>
        <dbReference type="ARBA" id="ARBA00023012"/>
    </source>
</evidence>
<dbReference type="EMBL" id="PHIG01000039">
    <property type="protein sequence ID" value="PJK28754.1"/>
    <property type="molecule type" value="Genomic_DNA"/>
</dbReference>
<evidence type="ECO:0000256" key="10">
    <source>
        <dbReference type="ARBA" id="ARBA00022777"/>
    </source>
</evidence>
<dbReference type="PROSITE" id="PS50109">
    <property type="entry name" value="HIS_KIN"/>
    <property type="match status" value="1"/>
</dbReference>
<dbReference type="CDD" id="cd00082">
    <property type="entry name" value="HisKA"/>
    <property type="match status" value="1"/>
</dbReference>
<evidence type="ECO:0000259" key="16">
    <source>
        <dbReference type="PROSITE" id="PS50109"/>
    </source>
</evidence>
<dbReference type="RefSeq" id="WP_109792285.1">
    <property type="nucleotide sequence ID" value="NZ_PHIG01000039.1"/>
</dbReference>
<evidence type="ECO:0000256" key="6">
    <source>
        <dbReference type="ARBA" id="ARBA00022553"/>
    </source>
</evidence>
<feature type="transmembrane region" description="Helical" evidence="15">
    <location>
        <begin position="165"/>
        <end position="192"/>
    </location>
</feature>
<dbReference type="Gene3D" id="6.10.340.10">
    <property type="match status" value="1"/>
</dbReference>
<evidence type="ECO:0000256" key="2">
    <source>
        <dbReference type="ARBA" id="ARBA00004429"/>
    </source>
</evidence>
<dbReference type="InterPro" id="IPR003660">
    <property type="entry name" value="HAMP_dom"/>
</dbReference>
<dbReference type="PROSITE" id="PS50885">
    <property type="entry name" value="HAMP"/>
    <property type="match status" value="1"/>
</dbReference>
<evidence type="ECO:0000313" key="18">
    <source>
        <dbReference type="EMBL" id="PJK28754.1"/>
    </source>
</evidence>
<evidence type="ECO:0000256" key="12">
    <source>
        <dbReference type="ARBA" id="ARBA00022989"/>
    </source>
</evidence>
<dbReference type="Pfam" id="PF00672">
    <property type="entry name" value="HAMP"/>
    <property type="match status" value="1"/>
</dbReference>
<keyword evidence="10 18" id="KW-0418">Kinase</keyword>
<evidence type="ECO:0000259" key="17">
    <source>
        <dbReference type="PROSITE" id="PS50885"/>
    </source>
</evidence>
<dbReference type="GO" id="GO:0005886">
    <property type="term" value="C:plasma membrane"/>
    <property type="evidence" value="ECO:0007669"/>
    <property type="project" value="UniProtKB-SubCell"/>
</dbReference>
<evidence type="ECO:0000256" key="7">
    <source>
        <dbReference type="ARBA" id="ARBA00022679"/>
    </source>
</evidence>
<organism evidence="18 19">
    <name type="scientific">Minwuia thermotolerans</name>
    <dbReference type="NCBI Taxonomy" id="2056226"/>
    <lineage>
        <taxon>Bacteria</taxon>
        <taxon>Pseudomonadati</taxon>
        <taxon>Pseudomonadota</taxon>
        <taxon>Alphaproteobacteria</taxon>
        <taxon>Minwuiales</taxon>
        <taxon>Minwuiaceae</taxon>
        <taxon>Minwuia</taxon>
    </lineage>
</organism>
<dbReference type="InterPro" id="IPR005467">
    <property type="entry name" value="His_kinase_dom"/>
</dbReference>
<dbReference type="InterPro" id="IPR003661">
    <property type="entry name" value="HisK_dim/P_dom"/>
</dbReference>
<dbReference type="InterPro" id="IPR036890">
    <property type="entry name" value="HATPase_C_sf"/>
</dbReference>
<sequence>MRIPFPFDLGLRRALPKRLFPRALLIIIMPMIVLQAIVAWLFYERHWKSVSAHMAYGVAGEIVMIIEQIRRDPDPESREYIFNVAARSLGLRVQYFPGDTLDNPVTPTTYDESDFSLKDRMLARFLVQRLQRPFLIDTETEPRNFIVSVEMADGVLRMTTRDTRLYTLTLEVVIVGMLLTSVVALIIAILFLRNQVRPIRWLASAAEKFGKGQEAPDFRPSGAAEVRQAARNLLEMKNRLTRQIEQRSEMLAGVSHDLRAPLTRMKLQLAMLGESPEIEALRSDVADMQRMVDDYLAFARGQDQEPAEPLDLRDLIAAVGADMLRQGVGIETRVTGDMQMMGRPNALKRCLVNLLDNSRRFATSIVLQAERRANQILIRIDDNGPGIPANQRVEVFRPFRRLDNARGPDQSGAGLGLTIARDVVRRHGGDIRLLDAPGGGLRVEMRIPV</sequence>
<evidence type="ECO:0000256" key="14">
    <source>
        <dbReference type="ARBA" id="ARBA00023136"/>
    </source>
</evidence>
<evidence type="ECO:0000256" key="11">
    <source>
        <dbReference type="ARBA" id="ARBA00022840"/>
    </source>
</evidence>
<evidence type="ECO:0000256" key="3">
    <source>
        <dbReference type="ARBA" id="ARBA00012438"/>
    </source>
</evidence>